<name>A0A0G3M9C9_CHRGL</name>
<dbReference type="Proteomes" id="UP000035213">
    <property type="component" value="Chromosome"/>
</dbReference>
<evidence type="ECO:0000259" key="6">
    <source>
        <dbReference type="PROSITE" id="PS51898"/>
    </source>
</evidence>
<dbReference type="OrthoDB" id="1098628at2"/>
<dbReference type="KEGG" id="cgn:OK18_19755"/>
<dbReference type="SUPFAM" id="SSF56349">
    <property type="entry name" value="DNA breaking-rejoining enzymes"/>
    <property type="match status" value="1"/>
</dbReference>
<dbReference type="InterPro" id="IPR050090">
    <property type="entry name" value="Tyrosine_recombinase_XerCD"/>
</dbReference>
<dbReference type="Pfam" id="PF13102">
    <property type="entry name" value="Phage_int_SAM_5"/>
    <property type="match status" value="1"/>
</dbReference>
<dbReference type="PATRIC" id="fig|1324352.5.peg.4148"/>
<gene>
    <name evidence="8" type="ORF">OK18_19755</name>
</gene>
<reference evidence="8 9" key="1">
    <citation type="submission" date="2014-11" db="EMBL/GenBank/DDBJ databases">
        <authorList>
            <person name="Park G.-S."/>
            <person name="Hong S.-J."/>
            <person name="Jung B.K."/>
            <person name="Khan A.R."/>
            <person name="Kwak Y."/>
            <person name="Shin J.-H."/>
        </authorList>
    </citation>
    <scope>NUCLEOTIDE SEQUENCE [LARGE SCALE GENOMIC DNA]</scope>
    <source>
        <strain evidence="8 9">DSM 27622</strain>
    </source>
</reference>
<dbReference type="InterPro" id="IPR010998">
    <property type="entry name" value="Integrase_recombinase_N"/>
</dbReference>
<feature type="domain" description="Core-binding (CB)" evidence="7">
    <location>
        <begin position="102"/>
        <end position="188"/>
    </location>
</feature>
<evidence type="ECO:0000256" key="2">
    <source>
        <dbReference type="ARBA" id="ARBA00022908"/>
    </source>
</evidence>
<dbReference type="PROSITE" id="PS51898">
    <property type="entry name" value="TYR_RECOMBINASE"/>
    <property type="match status" value="1"/>
</dbReference>
<keyword evidence="3 5" id="KW-0238">DNA-binding</keyword>
<dbReference type="Pfam" id="PF00589">
    <property type="entry name" value="Phage_integrase"/>
    <property type="match status" value="1"/>
</dbReference>
<dbReference type="RefSeq" id="WP_053329123.1">
    <property type="nucleotide sequence ID" value="NZ_CP009928.1"/>
</dbReference>
<dbReference type="AlphaFoldDB" id="A0A0G3M9C9"/>
<proteinExistence type="inferred from homology"/>
<accession>A0A0G3M9C9</accession>
<dbReference type="STRING" id="1324352.OK18_19755"/>
<dbReference type="Gene3D" id="1.10.150.130">
    <property type="match status" value="1"/>
</dbReference>
<evidence type="ECO:0000313" key="8">
    <source>
        <dbReference type="EMBL" id="AKK74548.1"/>
    </source>
</evidence>
<dbReference type="InterPro" id="IPR025269">
    <property type="entry name" value="SAM-like_dom"/>
</dbReference>
<organism evidence="8 9">
    <name type="scientific">Chryseobacterium gallinarum</name>
    <dbReference type="NCBI Taxonomy" id="1324352"/>
    <lineage>
        <taxon>Bacteria</taxon>
        <taxon>Pseudomonadati</taxon>
        <taxon>Bacteroidota</taxon>
        <taxon>Flavobacteriia</taxon>
        <taxon>Flavobacteriales</taxon>
        <taxon>Weeksellaceae</taxon>
        <taxon>Chryseobacterium group</taxon>
        <taxon>Chryseobacterium</taxon>
    </lineage>
</organism>
<dbReference type="InterPro" id="IPR002104">
    <property type="entry name" value="Integrase_catalytic"/>
</dbReference>
<evidence type="ECO:0000256" key="1">
    <source>
        <dbReference type="ARBA" id="ARBA00008857"/>
    </source>
</evidence>
<dbReference type="GO" id="GO:0015074">
    <property type="term" value="P:DNA integration"/>
    <property type="evidence" value="ECO:0007669"/>
    <property type="project" value="UniProtKB-KW"/>
</dbReference>
<dbReference type="PROSITE" id="PS51900">
    <property type="entry name" value="CB"/>
    <property type="match status" value="1"/>
</dbReference>
<dbReference type="InterPro" id="IPR035386">
    <property type="entry name" value="Arm-DNA-bind_5"/>
</dbReference>
<dbReference type="GO" id="GO:0003677">
    <property type="term" value="F:DNA binding"/>
    <property type="evidence" value="ECO:0007669"/>
    <property type="project" value="UniProtKB-UniRule"/>
</dbReference>
<dbReference type="PANTHER" id="PTHR30349">
    <property type="entry name" value="PHAGE INTEGRASE-RELATED"/>
    <property type="match status" value="1"/>
</dbReference>
<evidence type="ECO:0000256" key="3">
    <source>
        <dbReference type="ARBA" id="ARBA00023125"/>
    </source>
</evidence>
<dbReference type="InterPro" id="IPR044068">
    <property type="entry name" value="CB"/>
</dbReference>
<evidence type="ECO:0000256" key="4">
    <source>
        <dbReference type="ARBA" id="ARBA00023172"/>
    </source>
</evidence>
<dbReference type="Pfam" id="PF17293">
    <property type="entry name" value="Arm-DNA-bind_5"/>
    <property type="match status" value="1"/>
</dbReference>
<evidence type="ECO:0000313" key="9">
    <source>
        <dbReference type="Proteomes" id="UP000035213"/>
    </source>
</evidence>
<dbReference type="GO" id="GO:0006310">
    <property type="term" value="P:DNA recombination"/>
    <property type="evidence" value="ECO:0007669"/>
    <property type="project" value="UniProtKB-KW"/>
</dbReference>
<dbReference type="Gene3D" id="1.10.443.10">
    <property type="entry name" value="Intergrase catalytic core"/>
    <property type="match status" value="1"/>
</dbReference>
<feature type="domain" description="Tyr recombinase" evidence="6">
    <location>
        <begin position="208"/>
        <end position="398"/>
    </location>
</feature>
<keyword evidence="2" id="KW-0229">DNA integration</keyword>
<evidence type="ECO:0000256" key="5">
    <source>
        <dbReference type="PROSITE-ProRule" id="PRU01248"/>
    </source>
</evidence>
<sequence length="412" mass="46862">MRSTFRILFYINKNKTKADGTTAILCRITIDGANVVISTGESTTPHDWSVKRGETTDKKTNQRLQTFREEIEQGYNTLLYKYGAVSAELLKNHLQGIGRTPTTLLALSADELKAQRESKSEGTYSNNRSSDKQLNAFVRNRGEEDIPLTALTIDFFDDYRFYLKKEGYAPATINKHLCWLSRLMYRAVSQGTIRFNPFEEVKYEAVERKPRFLSKGEVAKLLAFPLQEEGAELSRRMFLFSVFTGLAFADLQSLRASQIETNSEGKRYIRKARQKTEVESLIPLHPIAEQILSLYTKEKSKRDYKNDNESDCKTLPDTKIFPDTISKGKLFTYLKSVGLACGIRTPLTWHVARHSFGTLTLEAGIPMESIAKMMGHSSIASTQIYAQITDQKIANDMDKLINRKKAEARFIL</sequence>
<keyword evidence="4" id="KW-0233">DNA recombination</keyword>
<dbReference type="InterPro" id="IPR013762">
    <property type="entry name" value="Integrase-like_cat_sf"/>
</dbReference>
<dbReference type="EMBL" id="CP009928">
    <property type="protein sequence ID" value="AKK74548.1"/>
    <property type="molecule type" value="Genomic_DNA"/>
</dbReference>
<comment type="similarity">
    <text evidence="1">Belongs to the 'phage' integrase family.</text>
</comment>
<dbReference type="CDD" id="cd01185">
    <property type="entry name" value="INTN1_C_like"/>
    <property type="match status" value="1"/>
</dbReference>
<dbReference type="PANTHER" id="PTHR30349:SF64">
    <property type="entry name" value="PROPHAGE INTEGRASE INTD-RELATED"/>
    <property type="match status" value="1"/>
</dbReference>
<dbReference type="InterPro" id="IPR011010">
    <property type="entry name" value="DNA_brk_join_enz"/>
</dbReference>
<protein>
    <submittedName>
        <fullName evidence="8">Integrase</fullName>
    </submittedName>
</protein>
<evidence type="ECO:0000259" key="7">
    <source>
        <dbReference type="PROSITE" id="PS51900"/>
    </source>
</evidence>